<name>A0A4S2MPA5_9PEZI</name>
<sequence>MYPLVCGLCDRAEEHLAVKAFYEILPITSPLPCMTNLVAARAQRHYSSSLACM</sequence>
<evidence type="ECO:0000313" key="2">
    <source>
        <dbReference type="Proteomes" id="UP000298138"/>
    </source>
</evidence>
<keyword evidence="2" id="KW-1185">Reference proteome</keyword>
<protein>
    <submittedName>
        <fullName evidence="1">Uncharacterized protein</fullName>
    </submittedName>
</protein>
<dbReference type="AlphaFoldDB" id="A0A4S2MPA5"/>
<feature type="non-terminal residue" evidence="1">
    <location>
        <position position="1"/>
    </location>
</feature>
<accession>A0A4S2MPA5</accession>
<reference evidence="1 2" key="1">
    <citation type="submission" date="2019-04" db="EMBL/GenBank/DDBJ databases">
        <title>Comparative genomics and transcriptomics to analyze fruiting body development in filamentous ascomycetes.</title>
        <authorList>
            <consortium name="DOE Joint Genome Institute"/>
            <person name="Lutkenhaus R."/>
            <person name="Traeger S."/>
            <person name="Breuer J."/>
            <person name="Kuo A."/>
            <person name="Lipzen A."/>
            <person name="Pangilinan J."/>
            <person name="Dilworth D."/>
            <person name="Sandor L."/>
            <person name="Poggeler S."/>
            <person name="Barry K."/>
            <person name="Grigoriev I.V."/>
            <person name="Nowrousian M."/>
        </authorList>
    </citation>
    <scope>NUCLEOTIDE SEQUENCE [LARGE SCALE GENOMIC DNA]</scope>
    <source>
        <strain evidence="1 2">CBS 389.68</strain>
    </source>
</reference>
<dbReference type="EMBL" id="ML220184">
    <property type="protein sequence ID" value="TGZ76338.1"/>
    <property type="molecule type" value="Genomic_DNA"/>
</dbReference>
<organism evidence="1 2">
    <name type="scientific">Ascodesmis nigricans</name>
    <dbReference type="NCBI Taxonomy" id="341454"/>
    <lineage>
        <taxon>Eukaryota</taxon>
        <taxon>Fungi</taxon>
        <taxon>Dikarya</taxon>
        <taxon>Ascomycota</taxon>
        <taxon>Pezizomycotina</taxon>
        <taxon>Pezizomycetes</taxon>
        <taxon>Pezizales</taxon>
        <taxon>Ascodesmidaceae</taxon>
        <taxon>Ascodesmis</taxon>
    </lineage>
</organism>
<proteinExistence type="predicted"/>
<dbReference type="InParanoid" id="A0A4S2MPA5"/>
<evidence type="ECO:0000313" key="1">
    <source>
        <dbReference type="EMBL" id="TGZ76338.1"/>
    </source>
</evidence>
<gene>
    <name evidence="1" type="ORF">EX30DRAFT_344979</name>
</gene>
<dbReference type="Proteomes" id="UP000298138">
    <property type="component" value="Unassembled WGS sequence"/>
</dbReference>